<evidence type="ECO:0000313" key="2">
    <source>
        <dbReference type="Proteomes" id="UP000076722"/>
    </source>
</evidence>
<dbReference type="AlphaFoldDB" id="A0A164Y7M2"/>
<sequence>MAAPEDMTTKDISGRYYLNKTLSDSIDPILVLQGVSWATRTVLAYATVTLDVSHYTDDKSIEHIDIDQTITGGIKGTSENRTMDWVERTHEDHIFGAVLAKSRRVKLDEITDPFLKNDWIESVSEHGFVHSYVVSDKSKNKYDWTAEQIWGFEKFDGEKRYTRHLKLVANGGKDVVEAKLIYDYAGPNPNKP</sequence>
<gene>
    <name evidence="1" type="ORF">SISNIDRAFT_547438</name>
</gene>
<dbReference type="InterPro" id="IPR053037">
    <property type="entry name" value="Pericyclase_pydY-like"/>
</dbReference>
<dbReference type="Proteomes" id="UP000076722">
    <property type="component" value="Unassembled WGS sequence"/>
</dbReference>
<evidence type="ECO:0008006" key="3">
    <source>
        <dbReference type="Google" id="ProtNLM"/>
    </source>
</evidence>
<proteinExistence type="predicted"/>
<dbReference type="EMBL" id="KV419398">
    <property type="protein sequence ID" value="KZS96659.1"/>
    <property type="molecule type" value="Genomic_DNA"/>
</dbReference>
<dbReference type="PANTHER" id="PTHR38115">
    <property type="entry name" value="LIPOCALIN-LIKE DOMAIN-CONTAINING PROTEIN"/>
    <property type="match status" value="1"/>
</dbReference>
<accession>A0A164Y7M2</accession>
<reference evidence="1 2" key="1">
    <citation type="journal article" date="2016" name="Mol. Biol. Evol.">
        <title>Comparative Genomics of Early-Diverging Mushroom-Forming Fungi Provides Insights into the Origins of Lignocellulose Decay Capabilities.</title>
        <authorList>
            <person name="Nagy L.G."/>
            <person name="Riley R."/>
            <person name="Tritt A."/>
            <person name="Adam C."/>
            <person name="Daum C."/>
            <person name="Floudas D."/>
            <person name="Sun H."/>
            <person name="Yadav J.S."/>
            <person name="Pangilinan J."/>
            <person name="Larsson K.H."/>
            <person name="Matsuura K."/>
            <person name="Barry K."/>
            <person name="Labutti K."/>
            <person name="Kuo R."/>
            <person name="Ohm R.A."/>
            <person name="Bhattacharya S.S."/>
            <person name="Shirouzu T."/>
            <person name="Yoshinaga Y."/>
            <person name="Martin F.M."/>
            <person name="Grigoriev I.V."/>
            <person name="Hibbett D.S."/>
        </authorList>
    </citation>
    <scope>NUCLEOTIDE SEQUENCE [LARGE SCALE GENOMIC DNA]</scope>
    <source>
        <strain evidence="1 2">HHB9708</strain>
    </source>
</reference>
<protein>
    <recommendedName>
        <fullName evidence="3">LCCL domain-containing protein</fullName>
    </recommendedName>
</protein>
<evidence type="ECO:0000313" key="1">
    <source>
        <dbReference type="EMBL" id="KZS96659.1"/>
    </source>
</evidence>
<dbReference type="PANTHER" id="PTHR38115:SF1">
    <property type="entry name" value="LIPOCALIN-LIKE DOMAIN-CONTAINING PROTEIN"/>
    <property type="match status" value="1"/>
</dbReference>
<organism evidence="1 2">
    <name type="scientific">Sistotremastrum niveocremeum HHB9708</name>
    <dbReference type="NCBI Taxonomy" id="1314777"/>
    <lineage>
        <taxon>Eukaryota</taxon>
        <taxon>Fungi</taxon>
        <taxon>Dikarya</taxon>
        <taxon>Basidiomycota</taxon>
        <taxon>Agaricomycotina</taxon>
        <taxon>Agaricomycetes</taxon>
        <taxon>Sistotremastrales</taxon>
        <taxon>Sistotremastraceae</taxon>
        <taxon>Sertulicium</taxon>
        <taxon>Sertulicium niveocremeum</taxon>
    </lineage>
</organism>
<keyword evidence="2" id="KW-1185">Reference proteome</keyword>
<name>A0A164Y7M2_9AGAM</name>
<dbReference type="OrthoDB" id="425354at2759"/>